<proteinExistence type="predicted"/>
<dbReference type="InterPro" id="IPR036249">
    <property type="entry name" value="Thioredoxin-like_sf"/>
</dbReference>
<dbReference type="PANTHER" id="PTHR42852:SF6">
    <property type="entry name" value="THIOL:DISULFIDE INTERCHANGE PROTEIN DSBE"/>
    <property type="match status" value="1"/>
</dbReference>
<dbReference type="KEGG" id="eaj:Q3M24_21960"/>
<accession>A0AAU8LV12</accession>
<dbReference type="GO" id="GO:0017004">
    <property type="term" value="P:cytochrome complex assembly"/>
    <property type="evidence" value="ECO:0007669"/>
    <property type="project" value="UniProtKB-KW"/>
</dbReference>
<dbReference type="EMBL" id="CP159373">
    <property type="protein sequence ID" value="XCN72912.1"/>
    <property type="molecule type" value="Genomic_DNA"/>
</dbReference>
<protein>
    <submittedName>
        <fullName evidence="6">TlpA disulfide reductase family protein</fullName>
    </submittedName>
</protein>
<keyword evidence="4" id="KW-0676">Redox-active center</keyword>
<dbReference type="AlphaFoldDB" id="A0AAU8LV12"/>
<name>A0AAU8LV12_9BACT</name>
<dbReference type="PROSITE" id="PS51257">
    <property type="entry name" value="PROKAR_LIPOPROTEIN"/>
    <property type="match status" value="1"/>
</dbReference>
<keyword evidence="2" id="KW-0201">Cytochrome c-type biogenesis</keyword>
<dbReference type="Pfam" id="PF00578">
    <property type="entry name" value="AhpC-TSA"/>
    <property type="match status" value="1"/>
</dbReference>
<reference evidence="6" key="2">
    <citation type="submission" date="2024-06" db="EMBL/GenBank/DDBJ databases">
        <authorList>
            <person name="Plum-Jensen L.E."/>
            <person name="Schramm A."/>
            <person name="Marshall I.P.G."/>
        </authorList>
    </citation>
    <scope>NUCLEOTIDE SEQUENCE</scope>
    <source>
        <strain evidence="6">Rat1</strain>
    </source>
</reference>
<dbReference type="SUPFAM" id="SSF52833">
    <property type="entry name" value="Thioredoxin-like"/>
    <property type="match status" value="1"/>
</dbReference>
<dbReference type="CDD" id="cd02966">
    <property type="entry name" value="TlpA_like_family"/>
    <property type="match status" value="1"/>
</dbReference>
<dbReference type="PANTHER" id="PTHR42852">
    <property type="entry name" value="THIOL:DISULFIDE INTERCHANGE PROTEIN DSBE"/>
    <property type="match status" value="1"/>
</dbReference>
<dbReference type="InterPro" id="IPR017937">
    <property type="entry name" value="Thioredoxin_CS"/>
</dbReference>
<organism evidence="6">
    <name type="scientific">Candidatus Electrothrix aestuarii</name>
    <dbReference type="NCBI Taxonomy" id="3062594"/>
    <lineage>
        <taxon>Bacteria</taxon>
        <taxon>Pseudomonadati</taxon>
        <taxon>Thermodesulfobacteriota</taxon>
        <taxon>Desulfobulbia</taxon>
        <taxon>Desulfobulbales</taxon>
        <taxon>Desulfobulbaceae</taxon>
        <taxon>Candidatus Electrothrix</taxon>
    </lineage>
</organism>
<feature type="domain" description="Thioredoxin" evidence="5">
    <location>
        <begin position="59"/>
        <end position="200"/>
    </location>
</feature>
<dbReference type="InterPro" id="IPR013766">
    <property type="entry name" value="Thioredoxin_domain"/>
</dbReference>
<evidence type="ECO:0000256" key="4">
    <source>
        <dbReference type="ARBA" id="ARBA00023284"/>
    </source>
</evidence>
<comment type="subcellular location">
    <subcellularLocation>
        <location evidence="1">Cell envelope</location>
    </subcellularLocation>
</comment>
<dbReference type="InterPro" id="IPR050553">
    <property type="entry name" value="Thioredoxin_ResA/DsbE_sf"/>
</dbReference>
<dbReference type="PROSITE" id="PS00194">
    <property type="entry name" value="THIOREDOXIN_1"/>
    <property type="match status" value="1"/>
</dbReference>
<evidence type="ECO:0000256" key="3">
    <source>
        <dbReference type="ARBA" id="ARBA00023157"/>
    </source>
</evidence>
<dbReference type="Gene3D" id="3.40.30.10">
    <property type="entry name" value="Glutaredoxin"/>
    <property type="match status" value="1"/>
</dbReference>
<dbReference type="GO" id="GO:0030313">
    <property type="term" value="C:cell envelope"/>
    <property type="evidence" value="ECO:0007669"/>
    <property type="project" value="UniProtKB-SubCell"/>
</dbReference>
<dbReference type="GO" id="GO:0016491">
    <property type="term" value="F:oxidoreductase activity"/>
    <property type="evidence" value="ECO:0007669"/>
    <property type="project" value="InterPro"/>
</dbReference>
<keyword evidence="3" id="KW-1015">Disulfide bond</keyword>
<sequence length="200" mass="22690">MPSLKQFVDMQKTVFFLLILSLTLFLAACGQEDKEQKPLKKMSEEPMPRVITMQPDGPPVVGNQAPDFTLTDIEGRTWTLSQLKGQVVFLNFWATWCPPCVSEMPAMQNLYKTLPQDQFKMLAVLYSDEANNAVNFAKKLDITLPILIDEGNQVGMNYGLTGVPETFILDKEGIIREKFRGPAEWDSADAIHMIRQYIEQ</sequence>
<evidence type="ECO:0000259" key="5">
    <source>
        <dbReference type="PROSITE" id="PS51352"/>
    </source>
</evidence>
<dbReference type="PROSITE" id="PS51352">
    <property type="entry name" value="THIOREDOXIN_2"/>
    <property type="match status" value="1"/>
</dbReference>
<reference evidence="6" key="1">
    <citation type="journal article" date="2024" name="Syst. Appl. Microbiol.">
        <title>First single-strain enrichments of Electrothrix cable bacteria, description of E. aestuarii sp. nov. and E. rattekaaiensis sp. nov., and proposal of a cable bacteria taxonomy following the rules of the SeqCode.</title>
        <authorList>
            <person name="Plum-Jensen L.E."/>
            <person name="Schramm A."/>
            <person name="Marshall I.P.G."/>
        </authorList>
    </citation>
    <scope>NUCLEOTIDE SEQUENCE</scope>
    <source>
        <strain evidence="6">Rat1</strain>
    </source>
</reference>
<gene>
    <name evidence="6" type="ORF">Q3M24_21960</name>
</gene>
<evidence type="ECO:0000256" key="1">
    <source>
        <dbReference type="ARBA" id="ARBA00004196"/>
    </source>
</evidence>
<evidence type="ECO:0000313" key="6">
    <source>
        <dbReference type="EMBL" id="XCN72912.1"/>
    </source>
</evidence>
<dbReference type="InterPro" id="IPR000866">
    <property type="entry name" value="AhpC/TSA"/>
</dbReference>
<dbReference type="GO" id="GO:0016209">
    <property type="term" value="F:antioxidant activity"/>
    <property type="evidence" value="ECO:0007669"/>
    <property type="project" value="InterPro"/>
</dbReference>
<evidence type="ECO:0000256" key="2">
    <source>
        <dbReference type="ARBA" id="ARBA00022748"/>
    </source>
</evidence>